<dbReference type="Proteomes" id="UP001286456">
    <property type="component" value="Unassembled WGS sequence"/>
</dbReference>
<reference evidence="2" key="1">
    <citation type="journal article" date="2023" name="Mol. Phylogenet. Evol.">
        <title>Genome-scale phylogeny and comparative genomics of the fungal order Sordariales.</title>
        <authorList>
            <person name="Hensen N."/>
            <person name="Bonometti L."/>
            <person name="Westerberg I."/>
            <person name="Brannstrom I.O."/>
            <person name="Guillou S."/>
            <person name="Cros-Aarteil S."/>
            <person name="Calhoun S."/>
            <person name="Haridas S."/>
            <person name="Kuo A."/>
            <person name="Mondo S."/>
            <person name="Pangilinan J."/>
            <person name="Riley R."/>
            <person name="LaButti K."/>
            <person name="Andreopoulos B."/>
            <person name="Lipzen A."/>
            <person name="Chen C."/>
            <person name="Yan M."/>
            <person name="Daum C."/>
            <person name="Ng V."/>
            <person name="Clum A."/>
            <person name="Steindorff A."/>
            <person name="Ohm R.A."/>
            <person name="Martin F."/>
            <person name="Silar P."/>
            <person name="Natvig D.O."/>
            <person name="Lalanne C."/>
            <person name="Gautier V."/>
            <person name="Ament-Velasquez S.L."/>
            <person name="Kruys A."/>
            <person name="Hutchinson M.I."/>
            <person name="Powell A.J."/>
            <person name="Barry K."/>
            <person name="Miller A.N."/>
            <person name="Grigoriev I.V."/>
            <person name="Debuchy R."/>
            <person name="Gladieux P."/>
            <person name="Hiltunen Thoren M."/>
            <person name="Johannesson H."/>
        </authorList>
    </citation>
    <scope>NUCLEOTIDE SEQUENCE</scope>
    <source>
        <strain evidence="2">SMH4131-1</strain>
    </source>
</reference>
<evidence type="ECO:0000313" key="3">
    <source>
        <dbReference type="Proteomes" id="UP001286456"/>
    </source>
</evidence>
<evidence type="ECO:0000256" key="1">
    <source>
        <dbReference type="SAM" id="Phobius"/>
    </source>
</evidence>
<name>A0AAE0J641_9PEZI</name>
<keyword evidence="1" id="KW-0472">Membrane</keyword>
<keyword evidence="1" id="KW-1133">Transmembrane helix</keyword>
<reference evidence="2" key="2">
    <citation type="submission" date="2023-06" db="EMBL/GenBank/DDBJ databases">
        <authorList>
            <consortium name="Lawrence Berkeley National Laboratory"/>
            <person name="Haridas S."/>
            <person name="Hensen N."/>
            <person name="Bonometti L."/>
            <person name="Westerberg I."/>
            <person name="Brannstrom I.O."/>
            <person name="Guillou S."/>
            <person name="Cros-Aarteil S."/>
            <person name="Calhoun S."/>
            <person name="Kuo A."/>
            <person name="Mondo S."/>
            <person name="Pangilinan J."/>
            <person name="Riley R."/>
            <person name="Labutti K."/>
            <person name="Andreopoulos B."/>
            <person name="Lipzen A."/>
            <person name="Chen C."/>
            <person name="Yanf M."/>
            <person name="Daum C."/>
            <person name="Ng V."/>
            <person name="Clum A."/>
            <person name="Steindorff A."/>
            <person name="Ohm R."/>
            <person name="Martin F."/>
            <person name="Silar P."/>
            <person name="Natvig D."/>
            <person name="Lalanne C."/>
            <person name="Gautier V."/>
            <person name="Ament-Velasquez S.L."/>
            <person name="Kruys A."/>
            <person name="Hutchinson M.I."/>
            <person name="Powell A.J."/>
            <person name="Barry K."/>
            <person name="Miller A.N."/>
            <person name="Grigoriev I.V."/>
            <person name="Debuchy R."/>
            <person name="Gladieux P."/>
            <person name="Thoren M.H."/>
            <person name="Johannesson H."/>
        </authorList>
    </citation>
    <scope>NUCLEOTIDE SEQUENCE</scope>
    <source>
        <strain evidence="2">SMH4131-1</strain>
    </source>
</reference>
<accession>A0AAE0J641</accession>
<dbReference type="EMBL" id="JAUEPO010000001">
    <property type="protein sequence ID" value="KAK3337646.1"/>
    <property type="molecule type" value="Genomic_DNA"/>
</dbReference>
<evidence type="ECO:0000313" key="2">
    <source>
        <dbReference type="EMBL" id="KAK3337646.1"/>
    </source>
</evidence>
<proteinExistence type="predicted"/>
<comment type="caution">
    <text evidence="2">The sequence shown here is derived from an EMBL/GenBank/DDBJ whole genome shotgun (WGS) entry which is preliminary data.</text>
</comment>
<keyword evidence="1" id="KW-0812">Transmembrane</keyword>
<gene>
    <name evidence="2" type="ORF">B0T19DRAFT_80226</name>
</gene>
<dbReference type="AlphaFoldDB" id="A0AAE0J641"/>
<keyword evidence="3" id="KW-1185">Reference proteome</keyword>
<protein>
    <submittedName>
        <fullName evidence="2">Uncharacterized protein</fullName>
    </submittedName>
</protein>
<feature type="transmembrane region" description="Helical" evidence="1">
    <location>
        <begin position="106"/>
        <end position="125"/>
    </location>
</feature>
<sequence length="160" mass="17025">MRSDHGGRNPSPRSRAAFGHWSALQDTGLSNELTGLSICKNLLRITAGFRSAACSTMPPDLVGTASQLGTRGLNHGWSGNEIYVTVAGAYGVVVYLSGRKEASNKCLVVFAMIGFLGAVILRARLGIWLTKARAGGVWVWCSHGQVRIGCKEGKPGLRLV</sequence>
<organism evidence="2 3">
    <name type="scientific">Cercophora scortea</name>
    <dbReference type="NCBI Taxonomy" id="314031"/>
    <lineage>
        <taxon>Eukaryota</taxon>
        <taxon>Fungi</taxon>
        <taxon>Dikarya</taxon>
        <taxon>Ascomycota</taxon>
        <taxon>Pezizomycotina</taxon>
        <taxon>Sordariomycetes</taxon>
        <taxon>Sordariomycetidae</taxon>
        <taxon>Sordariales</taxon>
        <taxon>Lasiosphaeriaceae</taxon>
        <taxon>Cercophora</taxon>
    </lineage>
</organism>